<organism evidence="1 2">
    <name type="scientific">Racocetra persica</name>
    <dbReference type="NCBI Taxonomy" id="160502"/>
    <lineage>
        <taxon>Eukaryota</taxon>
        <taxon>Fungi</taxon>
        <taxon>Fungi incertae sedis</taxon>
        <taxon>Mucoromycota</taxon>
        <taxon>Glomeromycotina</taxon>
        <taxon>Glomeromycetes</taxon>
        <taxon>Diversisporales</taxon>
        <taxon>Gigasporaceae</taxon>
        <taxon>Racocetra</taxon>
    </lineage>
</organism>
<name>A0ACA9SNK9_9GLOM</name>
<dbReference type="Proteomes" id="UP000789920">
    <property type="component" value="Unassembled WGS sequence"/>
</dbReference>
<sequence>PNSHDENDDKTLNNITSKSNITDSCHEDEKSTLLPIKELVLVFLALLLAVFLAGLDQMIIATCLPNIVSEFNSLDQITWIGTAYLLTSTTSQPISGKVSDIFG</sequence>
<protein>
    <submittedName>
        <fullName evidence="1">27593_t:CDS:1</fullName>
    </submittedName>
</protein>
<proteinExistence type="predicted"/>
<feature type="non-terminal residue" evidence="1">
    <location>
        <position position="103"/>
    </location>
</feature>
<gene>
    <name evidence="1" type="ORF">RPERSI_LOCUS33443</name>
</gene>
<evidence type="ECO:0000313" key="2">
    <source>
        <dbReference type="Proteomes" id="UP000789920"/>
    </source>
</evidence>
<feature type="non-terminal residue" evidence="1">
    <location>
        <position position="1"/>
    </location>
</feature>
<dbReference type="EMBL" id="CAJVQC010144749">
    <property type="protein sequence ID" value="CAG8844965.1"/>
    <property type="molecule type" value="Genomic_DNA"/>
</dbReference>
<accession>A0ACA9SNK9</accession>
<evidence type="ECO:0000313" key="1">
    <source>
        <dbReference type="EMBL" id="CAG8844965.1"/>
    </source>
</evidence>
<reference evidence="1" key="1">
    <citation type="submission" date="2021-06" db="EMBL/GenBank/DDBJ databases">
        <authorList>
            <person name="Kallberg Y."/>
            <person name="Tangrot J."/>
            <person name="Rosling A."/>
        </authorList>
    </citation>
    <scope>NUCLEOTIDE SEQUENCE</scope>
    <source>
        <strain evidence="1">MA461A</strain>
    </source>
</reference>
<comment type="caution">
    <text evidence="1">The sequence shown here is derived from an EMBL/GenBank/DDBJ whole genome shotgun (WGS) entry which is preliminary data.</text>
</comment>
<keyword evidence="2" id="KW-1185">Reference proteome</keyword>